<dbReference type="Gene3D" id="1.20.58.1000">
    <property type="entry name" value="Metal-sensitive repressor, helix protomer"/>
    <property type="match status" value="1"/>
</dbReference>
<reference evidence="3 4" key="1">
    <citation type="submission" date="2021-01" db="EMBL/GenBank/DDBJ databases">
        <title>Whole genome shotgun sequence of Plantactinospora mayteni NBRC 109088.</title>
        <authorList>
            <person name="Komaki H."/>
            <person name="Tamura T."/>
        </authorList>
    </citation>
    <scope>NUCLEOTIDE SEQUENCE [LARGE SCALE GENOMIC DNA]</scope>
    <source>
        <strain evidence="3 4">NBRC 109088</strain>
    </source>
</reference>
<dbReference type="InterPro" id="IPR038390">
    <property type="entry name" value="Metal_Tscrpt_repr_sf"/>
</dbReference>
<dbReference type="Proteomes" id="UP000621500">
    <property type="component" value="Unassembled WGS sequence"/>
</dbReference>
<gene>
    <name evidence="3" type="ORF">Pma05_57450</name>
</gene>
<evidence type="ECO:0000313" key="4">
    <source>
        <dbReference type="Proteomes" id="UP000621500"/>
    </source>
</evidence>
<keyword evidence="2" id="KW-0186">Copper</keyword>
<protein>
    <recommendedName>
        <fullName evidence="5">Transcriptional regulator</fullName>
    </recommendedName>
</protein>
<name>A0ABQ4EWX0_9ACTN</name>
<accession>A0ABQ4EWX0</accession>
<dbReference type="PANTHER" id="PTHR33677:SF3">
    <property type="entry name" value="COPPER-SENSING TRANSCRIPTIONAL REPRESSOR RICR"/>
    <property type="match status" value="1"/>
</dbReference>
<dbReference type="PANTHER" id="PTHR33677">
    <property type="entry name" value="TRANSCRIPTIONAL REPRESSOR FRMR-RELATED"/>
    <property type="match status" value="1"/>
</dbReference>
<dbReference type="EMBL" id="BONX01000041">
    <property type="protein sequence ID" value="GIG99172.1"/>
    <property type="molecule type" value="Genomic_DNA"/>
</dbReference>
<evidence type="ECO:0008006" key="5">
    <source>
        <dbReference type="Google" id="ProtNLM"/>
    </source>
</evidence>
<dbReference type="InterPro" id="IPR003735">
    <property type="entry name" value="Metal_Tscrpt_repr"/>
</dbReference>
<sequence length="143" mass="15845">MQFSLPCPPPYTLGGYATDEFTPRGYPYNRTVAYPWGVSYAWGMTTPAETPTRGYTASKDQLLARLRRVEGQVRGIERMVEDDRYCIDVLTQISAIQAALDKVALGLLDGHARHCMHEGAAEGRADEMATEMMAAVGRLMKRG</sequence>
<evidence type="ECO:0000313" key="3">
    <source>
        <dbReference type="EMBL" id="GIG99172.1"/>
    </source>
</evidence>
<evidence type="ECO:0000256" key="2">
    <source>
        <dbReference type="ARBA" id="ARBA00023008"/>
    </source>
</evidence>
<proteinExistence type="inferred from homology"/>
<dbReference type="CDD" id="cd10148">
    <property type="entry name" value="CsoR-like_DUF156"/>
    <property type="match status" value="1"/>
</dbReference>
<comment type="similarity">
    <text evidence="1">Belongs to the CsoR family.</text>
</comment>
<comment type="caution">
    <text evidence="3">The sequence shown here is derived from an EMBL/GenBank/DDBJ whole genome shotgun (WGS) entry which is preliminary data.</text>
</comment>
<evidence type="ECO:0000256" key="1">
    <source>
        <dbReference type="ARBA" id="ARBA00005428"/>
    </source>
</evidence>
<keyword evidence="4" id="KW-1185">Reference proteome</keyword>
<organism evidence="3 4">
    <name type="scientific">Plantactinospora mayteni</name>
    <dbReference type="NCBI Taxonomy" id="566021"/>
    <lineage>
        <taxon>Bacteria</taxon>
        <taxon>Bacillati</taxon>
        <taxon>Actinomycetota</taxon>
        <taxon>Actinomycetes</taxon>
        <taxon>Micromonosporales</taxon>
        <taxon>Micromonosporaceae</taxon>
        <taxon>Plantactinospora</taxon>
    </lineage>
</organism>
<dbReference type="Pfam" id="PF02583">
    <property type="entry name" value="Trns_repr_metal"/>
    <property type="match status" value="1"/>
</dbReference>